<dbReference type="SUPFAM" id="SSF55874">
    <property type="entry name" value="ATPase domain of HSP90 chaperone/DNA topoisomerase II/histidine kinase"/>
    <property type="match status" value="1"/>
</dbReference>
<dbReference type="PANTHER" id="PTHR43711:SF31">
    <property type="entry name" value="HISTIDINE KINASE"/>
    <property type="match status" value="1"/>
</dbReference>
<protein>
    <recommendedName>
        <fullName evidence="2">histidine kinase</fullName>
        <ecNumber evidence="2">2.7.13.3</ecNumber>
    </recommendedName>
</protein>
<evidence type="ECO:0000256" key="5">
    <source>
        <dbReference type="ARBA" id="ARBA00022777"/>
    </source>
</evidence>
<evidence type="ECO:0000256" key="4">
    <source>
        <dbReference type="ARBA" id="ARBA00022679"/>
    </source>
</evidence>
<evidence type="ECO:0000313" key="8">
    <source>
        <dbReference type="EMBL" id="KKT68535.1"/>
    </source>
</evidence>
<evidence type="ECO:0000256" key="2">
    <source>
        <dbReference type="ARBA" id="ARBA00012438"/>
    </source>
</evidence>
<dbReference type="AlphaFoldDB" id="A0A0G1JB54"/>
<dbReference type="PRINTS" id="PR00344">
    <property type="entry name" value="BCTRLSENSOR"/>
</dbReference>
<dbReference type="InterPro" id="IPR050736">
    <property type="entry name" value="Sensor_HK_Regulatory"/>
</dbReference>
<accession>A0A0G1JB54</accession>
<evidence type="ECO:0000313" key="9">
    <source>
        <dbReference type="Proteomes" id="UP000034783"/>
    </source>
</evidence>
<dbReference type="InterPro" id="IPR003661">
    <property type="entry name" value="HisK_dim/P_dom"/>
</dbReference>
<dbReference type="InterPro" id="IPR005467">
    <property type="entry name" value="His_kinase_dom"/>
</dbReference>
<keyword evidence="6" id="KW-0902">Two-component regulatory system</keyword>
<sequence>MNRTAQMFLGISDQRSYNVSQVSDIIKGSLPVQEIVTGVMDSKEPKSLQRVFVNGRYLSFMFLPVLINRETVGVGAVIHNDSEEEKLRNLREDFTAMVVHELRAPLTVIRGSADMVLKHKEKFSPQDVELFMNQIKDSAWDLLKIVNDLLDSAKIESGKFEVVKEDCNIAAVLSQEIGNYKMFTDSKNIDLILDIDDSVPIIRADREKVIQVLNNLLSNAVKFTYKGEITHMADRGLIRVGLRVQPKTVQIFVADNGPGIPNEIKKQLFNKFIQARESPISNESGTGLGLVIAKGIVEAHGGKIWVEDNVPKGSVFIFTLPFK</sequence>
<feature type="domain" description="Histidine kinase" evidence="7">
    <location>
        <begin position="97"/>
        <end position="323"/>
    </location>
</feature>
<proteinExistence type="predicted"/>
<dbReference type="EMBL" id="LCJD01000041">
    <property type="protein sequence ID" value="KKT68535.1"/>
    <property type="molecule type" value="Genomic_DNA"/>
</dbReference>
<dbReference type="GO" id="GO:0000155">
    <property type="term" value="F:phosphorelay sensor kinase activity"/>
    <property type="evidence" value="ECO:0007669"/>
    <property type="project" value="InterPro"/>
</dbReference>
<dbReference type="Gene3D" id="3.30.565.10">
    <property type="entry name" value="Histidine kinase-like ATPase, C-terminal domain"/>
    <property type="match status" value="1"/>
</dbReference>
<dbReference type="CDD" id="cd00082">
    <property type="entry name" value="HisKA"/>
    <property type="match status" value="1"/>
</dbReference>
<organism evidence="8 9">
    <name type="scientific">candidate division WWE3 bacterium GW2011_GWB1_44_4</name>
    <dbReference type="NCBI Taxonomy" id="1619116"/>
    <lineage>
        <taxon>Bacteria</taxon>
        <taxon>Katanobacteria</taxon>
    </lineage>
</organism>
<evidence type="ECO:0000256" key="3">
    <source>
        <dbReference type="ARBA" id="ARBA00022553"/>
    </source>
</evidence>
<dbReference type="Pfam" id="PF00512">
    <property type="entry name" value="HisKA"/>
    <property type="match status" value="1"/>
</dbReference>
<dbReference type="InterPro" id="IPR004358">
    <property type="entry name" value="Sig_transdc_His_kin-like_C"/>
</dbReference>
<dbReference type="PANTHER" id="PTHR43711">
    <property type="entry name" value="TWO-COMPONENT HISTIDINE KINASE"/>
    <property type="match status" value="1"/>
</dbReference>
<gene>
    <name evidence="8" type="ORF">UW65_C0041G0005</name>
</gene>
<dbReference type="Gene3D" id="1.10.287.130">
    <property type="match status" value="1"/>
</dbReference>
<comment type="catalytic activity">
    <reaction evidence="1">
        <text>ATP + protein L-histidine = ADP + protein N-phospho-L-histidine.</text>
        <dbReference type="EC" id="2.7.13.3"/>
    </reaction>
</comment>
<reference evidence="8 9" key="1">
    <citation type="journal article" date="2015" name="Nature">
        <title>rRNA introns, odd ribosomes, and small enigmatic genomes across a large radiation of phyla.</title>
        <authorList>
            <person name="Brown C.T."/>
            <person name="Hug L.A."/>
            <person name="Thomas B.C."/>
            <person name="Sharon I."/>
            <person name="Castelle C.J."/>
            <person name="Singh A."/>
            <person name="Wilkins M.J."/>
            <person name="Williams K.H."/>
            <person name="Banfield J.F."/>
        </authorList>
    </citation>
    <scope>NUCLEOTIDE SEQUENCE [LARGE SCALE GENOMIC DNA]</scope>
</reference>
<dbReference type="Proteomes" id="UP000034783">
    <property type="component" value="Unassembled WGS sequence"/>
</dbReference>
<dbReference type="InterPro" id="IPR036890">
    <property type="entry name" value="HATPase_C_sf"/>
</dbReference>
<keyword evidence="3" id="KW-0597">Phosphoprotein</keyword>
<dbReference type="InterPro" id="IPR003594">
    <property type="entry name" value="HATPase_dom"/>
</dbReference>
<dbReference type="EC" id="2.7.13.3" evidence="2"/>
<evidence type="ECO:0000256" key="1">
    <source>
        <dbReference type="ARBA" id="ARBA00000085"/>
    </source>
</evidence>
<dbReference type="SUPFAM" id="SSF47384">
    <property type="entry name" value="Homodimeric domain of signal transducing histidine kinase"/>
    <property type="match status" value="1"/>
</dbReference>
<evidence type="ECO:0000256" key="6">
    <source>
        <dbReference type="ARBA" id="ARBA00023012"/>
    </source>
</evidence>
<dbReference type="InterPro" id="IPR036097">
    <property type="entry name" value="HisK_dim/P_sf"/>
</dbReference>
<dbReference type="Pfam" id="PF02518">
    <property type="entry name" value="HATPase_c"/>
    <property type="match status" value="1"/>
</dbReference>
<dbReference type="SMART" id="SM00387">
    <property type="entry name" value="HATPase_c"/>
    <property type="match status" value="1"/>
</dbReference>
<dbReference type="FunFam" id="3.30.565.10:FF:000006">
    <property type="entry name" value="Sensor histidine kinase WalK"/>
    <property type="match status" value="1"/>
</dbReference>
<keyword evidence="5 8" id="KW-0418">Kinase</keyword>
<dbReference type="SMART" id="SM00388">
    <property type="entry name" value="HisKA"/>
    <property type="match status" value="1"/>
</dbReference>
<keyword evidence="4" id="KW-0808">Transferase</keyword>
<evidence type="ECO:0000259" key="7">
    <source>
        <dbReference type="PROSITE" id="PS50109"/>
    </source>
</evidence>
<dbReference type="PROSITE" id="PS50109">
    <property type="entry name" value="HIS_KIN"/>
    <property type="match status" value="1"/>
</dbReference>
<comment type="caution">
    <text evidence="8">The sequence shown here is derived from an EMBL/GenBank/DDBJ whole genome shotgun (WGS) entry which is preliminary data.</text>
</comment>
<name>A0A0G1JB54_UNCKA</name>